<feature type="compositionally biased region" description="Basic and acidic residues" evidence="1">
    <location>
        <begin position="306"/>
        <end position="331"/>
    </location>
</feature>
<proteinExistence type="predicted"/>
<keyword evidence="3" id="KW-1185">Reference proteome</keyword>
<dbReference type="EMBL" id="KE148147">
    <property type="protein sequence ID" value="EPE09776.1"/>
    <property type="molecule type" value="Genomic_DNA"/>
</dbReference>
<evidence type="ECO:0000313" key="3">
    <source>
        <dbReference type="Proteomes" id="UP000016923"/>
    </source>
</evidence>
<gene>
    <name evidence="2" type="ORF">F503_07552</name>
</gene>
<protein>
    <submittedName>
        <fullName evidence="2">Uncharacterized protein</fullName>
    </submittedName>
</protein>
<dbReference type="VEuPathDB" id="FungiDB:F503_07552"/>
<name>S3CCQ4_OPHP1</name>
<organism evidence="2 3">
    <name type="scientific">Ophiostoma piceae (strain UAMH 11346)</name>
    <name type="common">Sap stain fungus</name>
    <dbReference type="NCBI Taxonomy" id="1262450"/>
    <lineage>
        <taxon>Eukaryota</taxon>
        <taxon>Fungi</taxon>
        <taxon>Dikarya</taxon>
        <taxon>Ascomycota</taxon>
        <taxon>Pezizomycotina</taxon>
        <taxon>Sordariomycetes</taxon>
        <taxon>Sordariomycetidae</taxon>
        <taxon>Ophiostomatales</taxon>
        <taxon>Ophiostomataceae</taxon>
        <taxon>Ophiostoma</taxon>
    </lineage>
</organism>
<evidence type="ECO:0000256" key="1">
    <source>
        <dbReference type="SAM" id="MobiDB-lite"/>
    </source>
</evidence>
<evidence type="ECO:0000313" key="2">
    <source>
        <dbReference type="EMBL" id="EPE09776.1"/>
    </source>
</evidence>
<dbReference type="eggNOG" id="ENOG502T61Z">
    <property type="taxonomic scope" value="Eukaryota"/>
</dbReference>
<feature type="region of interest" description="Disordered" evidence="1">
    <location>
        <begin position="274"/>
        <end position="331"/>
    </location>
</feature>
<dbReference type="Proteomes" id="UP000016923">
    <property type="component" value="Unassembled WGS sequence"/>
</dbReference>
<dbReference type="HOGENOM" id="CLU_052224_0_0_1"/>
<reference evidence="2 3" key="1">
    <citation type="journal article" date="2013" name="BMC Genomics">
        <title>The genome and transcriptome of the pine saprophyte Ophiostoma piceae, and a comparison with the bark beetle-associated pine pathogen Grosmannia clavigera.</title>
        <authorList>
            <person name="Haridas S."/>
            <person name="Wang Y."/>
            <person name="Lim L."/>
            <person name="Massoumi Alamouti S."/>
            <person name="Jackman S."/>
            <person name="Docking R."/>
            <person name="Robertson G."/>
            <person name="Birol I."/>
            <person name="Bohlmann J."/>
            <person name="Breuil C."/>
        </authorList>
    </citation>
    <scope>NUCLEOTIDE SEQUENCE [LARGE SCALE GENOMIC DNA]</scope>
    <source>
        <strain evidence="2 3">UAMH 11346</strain>
    </source>
</reference>
<sequence length="392" mass="45367">MHDTITEAEGATDPESHCRNPEGPTLWEAMEARRLRFHRKPFLDDTPMSPNTPARFRKVDFHVPRLRKCPFDLETVDWRHAKLLGAGMDGCVWRVRFGDYSPYYALKLFWDADPAVLYQSYFAAQRECQNAALVQAIRASVDQEAEAQAVLDAGGTLPDDNGPGAAPTLVFPDPQDENEAVSNLYSFSVEIRRDRHKFAHLDAPETMRLRDVPMPRFVQCYGWLRVDAEELIARMPRRCQPDPIHIKRKEFRYFQKGPTEFIAIVYEYIHKEGGDDGEGDRDSFKTTTVGQEQRAVRPSTLRQRQPAKEKPTKEKLTKEQPEKEKPPDDERDRVAAVETFLYLAGFQFCPQPLRRNWVNGVLVDHSDIIGPRFFGWHKRYYRLRSTEVLLSE</sequence>
<dbReference type="AlphaFoldDB" id="S3CCQ4"/>
<feature type="compositionally biased region" description="Basic and acidic residues" evidence="1">
    <location>
        <begin position="274"/>
        <end position="284"/>
    </location>
</feature>
<dbReference type="OrthoDB" id="4633509at2759"/>
<accession>S3CCQ4</accession>
<dbReference type="OMA" id="AMMRQPF"/>
<feature type="region of interest" description="Disordered" evidence="1">
    <location>
        <begin position="1"/>
        <end position="23"/>
    </location>
</feature>